<feature type="non-terminal residue" evidence="2">
    <location>
        <position position="1"/>
    </location>
</feature>
<dbReference type="EMBL" id="BARS01040367">
    <property type="protein sequence ID" value="GAG34980.1"/>
    <property type="molecule type" value="Genomic_DNA"/>
</dbReference>
<accession>X0WWD8</accession>
<feature type="domain" description="RNA polymerase alpha subunit C-terminal" evidence="1">
    <location>
        <begin position="130"/>
        <end position="192"/>
    </location>
</feature>
<dbReference type="Pfam" id="PF03118">
    <property type="entry name" value="RNA_pol_A_CTD"/>
    <property type="match status" value="2"/>
</dbReference>
<dbReference type="InterPro" id="IPR011260">
    <property type="entry name" value="RNAP_asu_C"/>
</dbReference>
<protein>
    <recommendedName>
        <fullName evidence="1">RNA polymerase alpha subunit C-terminal domain-containing protein</fullName>
    </recommendedName>
</protein>
<proteinExistence type="predicted"/>
<evidence type="ECO:0000259" key="1">
    <source>
        <dbReference type="Pfam" id="PF03118"/>
    </source>
</evidence>
<dbReference type="GO" id="GO:0003677">
    <property type="term" value="F:DNA binding"/>
    <property type="evidence" value="ECO:0007669"/>
    <property type="project" value="InterPro"/>
</dbReference>
<feature type="domain" description="RNA polymerase alpha subunit C-terminal" evidence="1">
    <location>
        <begin position="50"/>
        <end position="108"/>
    </location>
</feature>
<dbReference type="SUPFAM" id="SSF47789">
    <property type="entry name" value="C-terminal domain of RNA polymerase alpha subunit"/>
    <property type="match status" value="2"/>
</dbReference>
<dbReference type="GO" id="GO:0006351">
    <property type="term" value="P:DNA-templated transcription"/>
    <property type="evidence" value="ECO:0007669"/>
    <property type="project" value="InterPro"/>
</dbReference>
<evidence type="ECO:0000313" key="2">
    <source>
        <dbReference type="EMBL" id="GAG34980.1"/>
    </source>
</evidence>
<dbReference type="GO" id="GO:0003899">
    <property type="term" value="F:DNA-directed RNA polymerase activity"/>
    <property type="evidence" value="ECO:0007669"/>
    <property type="project" value="InterPro"/>
</dbReference>
<sequence length="201" mass="22487">HGVFQEAIDCYKRVLAIDPRHKQAQLYLKDAESSLSMYIDIGKSRHMQRMAETFKLPVSNFELSARSRTCLDRMDIKTLGSLTKVTREALLSAKNFGDTSLTEIEGLLARYDLELGESSEGGESAPAVQNEELQQKLDMPIEELEFATRARRCMERLGVKTVSQLVQLTERQLTSCPNFGATSLNEVRSKLAALGLSLKSE</sequence>
<dbReference type="Gene3D" id="1.10.150.20">
    <property type="entry name" value="5' to 3' exonuclease, C-terminal subdomain"/>
    <property type="match status" value="2"/>
</dbReference>
<organism evidence="2">
    <name type="scientific">marine sediment metagenome</name>
    <dbReference type="NCBI Taxonomy" id="412755"/>
    <lineage>
        <taxon>unclassified sequences</taxon>
        <taxon>metagenomes</taxon>
        <taxon>ecological metagenomes</taxon>
    </lineage>
</organism>
<name>X0WWD8_9ZZZZ</name>
<gene>
    <name evidence="2" type="ORF">S01H1_61549</name>
</gene>
<reference evidence="2" key="1">
    <citation type="journal article" date="2014" name="Front. Microbiol.">
        <title>High frequency of phylogenetically diverse reductive dehalogenase-homologous genes in deep subseafloor sedimentary metagenomes.</title>
        <authorList>
            <person name="Kawai M."/>
            <person name="Futagami T."/>
            <person name="Toyoda A."/>
            <person name="Takaki Y."/>
            <person name="Nishi S."/>
            <person name="Hori S."/>
            <person name="Arai W."/>
            <person name="Tsubouchi T."/>
            <person name="Morono Y."/>
            <person name="Uchiyama I."/>
            <person name="Ito T."/>
            <person name="Fujiyama A."/>
            <person name="Inagaki F."/>
            <person name="Takami H."/>
        </authorList>
    </citation>
    <scope>NUCLEOTIDE SEQUENCE</scope>
    <source>
        <strain evidence="2">Expedition CK06-06</strain>
    </source>
</reference>
<dbReference type="AlphaFoldDB" id="X0WWD8"/>
<comment type="caution">
    <text evidence="2">The sequence shown here is derived from an EMBL/GenBank/DDBJ whole genome shotgun (WGS) entry which is preliminary data.</text>
</comment>